<comment type="similarity">
    <text evidence="1">Belongs to the LysR transcriptional regulatory family.</text>
</comment>
<accession>A0ABU5DKU3</accession>
<proteinExistence type="inferred from homology"/>
<sequence length="114" mass="12730">MISGFRSAEARVNMPPMSKLVSMRVLVAVVEERGLAAAARSLDMRPSAAMRALDELEARLGVSLLDRTPGAERVTDVGLRFAEEYRRILDDLRDVELTMPRLYDPAGSARSRRR</sequence>
<dbReference type="Gene3D" id="1.10.10.10">
    <property type="entry name" value="Winged helix-like DNA-binding domain superfamily/Winged helix DNA-binding domain"/>
    <property type="match status" value="1"/>
</dbReference>
<dbReference type="PANTHER" id="PTHR30537:SF5">
    <property type="entry name" value="HTH-TYPE TRANSCRIPTIONAL ACTIVATOR TTDR-RELATED"/>
    <property type="match status" value="1"/>
</dbReference>
<gene>
    <name evidence="3" type="ORF">SNE35_19815</name>
</gene>
<keyword evidence="4" id="KW-1185">Reference proteome</keyword>
<dbReference type="InterPro" id="IPR058163">
    <property type="entry name" value="LysR-type_TF_proteobact-type"/>
</dbReference>
<dbReference type="EMBL" id="JAXCLA010000006">
    <property type="protein sequence ID" value="MDY0746769.1"/>
    <property type="molecule type" value="Genomic_DNA"/>
</dbReference>
<name>A0ABU5DKU3_9BURK</name>
<dbReference type="InterPro" id="IPR036388">
    <property type="entry name" value="WH-like_DNA-bd_sf"/>
</dbReference>
<comment type="caution">
    <text evidence="3">The sequence shown here is derived from an EMBL/GenBank/DDBJ whole genome shotgun (WGS) entry which is preliminary data.</text>
</comment>
<dbReference type="PROSITE" id="PS50931">
    <property type="entry name" value="HTH_LYSR"/>
    <property type="match status" value="1"/>
</dbReference>
<evidence type="ECO:0000313" key="3">
    <source>
        <dbReference type="EMBL" id="MDY0746769.1"/>
    </source>
</evidence>
<dbReference type="RefSeq" id="WP_320424722.1">
    <property type="nucleotide sequence ID" value="NZ_JAXCLA010000006.1"/>
</dbReference>
<organism evidence="3 4">
    <name type="scientific">Roseateles agri</name>
    <dbReference type="NCBI Taxonomy" id="3098619"/>
    <lineage>
        <taxon>Bacteria</taxon>
        <taxon>Pseudomonadati</taxon>
        <taxon>Pseudomonadota</taxon>
        <taxon>Betaproteobacteria</taxon>
        <taxon>Burkholderiales</taxon>
        <taxon>Sphaerotilaceae</taxon>
        <taxon>Roseateles</taxon>
    </lineage>
</organism>
<protein>
    <submittedName>
        <fullName evidence="3">LysR family transcriptional regulator</fullName>
    </submittedName>
</protein>
<dbReference type="InterPro" id="IPR000847">
    <property type="entry name" value="LysR_HTH_N"/>
</dbReference>
<dbReference type="Pfam" id="PF00126">
    <property type="entry name" value="HTH_1"/>
    <property type="match status" value="1"/>
</dbReference>
<dbReference type="InterPro" id="IPR036390">
    <property type="entry name" value="WH_DNA-bd_sf"/>
</dbReference>
<evidence type="ECO:0000259" key="2">
    <source>
        <dbReference type="PROSITE" id="PS50931"/>
    </source>
</evidence>
<feature type="domain" description="HTH lysR-type" evidence="2">
    <location>
        <begin position="23"/>
        <end position="75"/>
    </location>
</feature>
<dbReference type="Proteomes" id="UP001285263">
    <property type="component" value="Unassembled WGS sequence"/>
</dbReference>
<dbReference type="PANTHER" id="PTHR30537">
    <property type="entry name" value="HTH-TYPE TRANSCRIPTIONAL REGULATOR"/>
    <property type="match status" value="1"/>
</dbReference>
<dbReference type="SUPFAM" id="SSF46785">
    <property type="entry name" value="Winged helix' DNA-binding domain"/>
    <property type="match status" value="1"/>
</dbReference>
<reference evidence="3 4" key="1">
    <citation type="submission" date="2023-11" db="EMBL/GenBank/DDBJ databases">
        <title>Paucibacter sp. nov., isolated from fresh soil in Korea.</title>
        <authorList>
            <person name="Le N.T.T."/>
        </authorList>
    </citation>
    <scope>NUCLEOTIDE SEQUENCE [LARGE SCALE GENOMIC DNA]</scope>
    <source>
        <strain evidence="3 4">R3-3</strain>
    </source>
</reference>
<evidence type="ECO:0000256" key="1">
    <source>
        <dbReference type="ARBA" id="ARBA00009437"/>
    </source>
</evidence>
<evidence type="ECO:0000313" key="4">
    <source>
        <dbReference type="Proteomes" id="UP001285263"/>
    </source>
</evidence>